<keyword evidence="4" id="KW-1185">Reference proteome</keyword>
<organism evidence="3 4">
    <name type="scientific">Ezakiella coagulans</name>
    <dbReference type="NCBI Taxonomy" id="46507"/>
    <lineage>
        <taxon>Bacteria</taxon>
        <taxon>Bacillati</taxon>
        <taxon>Bacillota</taxon>
        <taxon>Tissierellia</taxon>
        <taxon>Ezakiella</taxon>
    </lineage>
</organism>
<keyword evidence="3" id="KW-0808">Transferase</keyword>
<dbReference type="PANTHER" id="PTHR35526">
    <property type="entry name" value="ANTI-SIGMA-F FACTOR RSBW-RELATED"/>
    <property type="match status" value="1"/>
</dbReference>
<dbReference type="AlphaFoldDB" id="A0A2U1E205"/>
<keyword evidence="3" id="KW-0418">Kinase</keyword>
<dbReference type="RefSeq" id="WP_116480396.1">
    <property type="nucleotide sequence ID" value="NZ_QEKV01000008.1"/>
</dbReference>
<sequence>MLLDYSESVETDIERIREFNSKLVSLVREYITDEDVIFDVKLILNELTINSALHGNRLDPDKLITVYVHIQDSEIKIVVKDQGCGIDCIKPNKEHNSEFVGGRGLCLVDAVVDEFEACRNRVVCVKYL</sequence>
<comment type="caution">
    <text evidence="3">The sequence shown here is derived from an EMBL/GenBank/DDBJ whole genome shotgun (WGS) entry which is preliminary data.</text>
</comment>
<dbReference type="PANTHER" id="PTHR35526:SF3">
    <property type="entry name" value="ANTI-SIGMA-F FACTOR RSBW"/>
    <property type="match status" value="1"/>
</dbReference>
<dbReference type="SUPFAM" id="SSF55874">
    <property type="entry name" value="ATPase domain of HSP90 chaperone/DNA topoisomerase II/histidine kinase"/>
    <property type="match status" value="1"/>
</dbReference>
<protein>
    <submittedName>
        <fullName evidence="3">Serine/threonine-protein kinase RsbW</fullName>
    </submittedName>
</protein>
<dbReference type="Gene3D" id="3.30.565.10">
    <property type="entry name" value="Histidine kinase-like ATPase, C-terminal domain"/>
    <property type="match status" value="1"/>
</dbReference>
<accession>A0A2U1E205</accession>
<feature type="domain" description="Histidine kinase/HSP90-like ATPase" evidence="2">
    <location>
        <begin position="10"/>
        <end position="117"/>
    </location>
</feature>
<keyword evidence="1" id="KW-0723">Serine/threonine-protein kinase</keyword>
<dbReference type="GO" id="GO:0004674">
    <property type="term" value="F:protein serine/threonine kinase activity"/>
    <property type="evidence" value="ECO:0007669"/>
    <property type="project" value="UniProtKB-KW"/>
</dbReference>
<proteinExistence type="predicted"/>
<dbReference type="EMBL" id="QEKV01000008">
    <property type="protein sequence ID" value="PVY93925.1"/>
    <property type="molecule type" value="Genomic_DNA"/>
</dbReference>
<evidence type="ECO:0000313" key="3">
    <source>
        <dbReference type="EMBL" id="PVY93925.1"/>
    </source>
</evidence>
<dbReference type="CDD" id="cd16936">
    <property type="entry name" value="HATPase_RsbW-like"/>
    <property type="match status" value="1"/>
</dbReference>
<dbReference type="Proteomes" id="UP000245793">
    <property type="component" value="Unassembled WGS sequence"/>
</dbReference>
<dbReference type="Pfam" id="PF13581">
    <property type="entry name" value="HATPase_c_2"/>
    <property type="match status" value="1"/>
</dbReference>
<reference evidence="3 4" key="1">
    <citation type="submission" date="2018-04" db="EMBL/GenBank/DDBJ databases">
        <title>Genomic Encyclopedia of Type Strains, Phase IV (KMG-IV): sequencing the most valuable type-strain genomes for metagenomic binning, comparative biology and taxonomic classification.</title>
        <authorList>
            <person name="Goeker M."/>
        </authorList>
    </citation>
    <scope>NUCLEOTIDE SEQUENCE [LARGE SCALE GENOMIC DNA]</scope>
    <source>
        <strain evidence="3 4">DSM 20705</strain>
    </source>
</reference>
<evidence type="ECO:0000256" key="1">
    <source>
        <dbReference type="ARBA" id="ARBA00022527"/>
    </source>
</evidence>
<evidence type="ECO:0000313" key="4">
    <source>
        <dbReference type="Proteomes" id="UP000245793"/>
    </source>
</evidence>
<dbReference type="InterPro" id="IPR050267">
    <property type="entry name" value="Anti-sigma-factor_SerPK"/>
</dbReference>
<gene>
    <name evidence="3" type="ORF">C7381_10860</name>
</gene>
<dbReference type="InterPro" id="IPR003594">
    <property type="entry name" value="HATPase_dom"/>
</dbReference>
<name>A0A2U1E205_9FIRM</name>
<evidence type="ECO:0000259" key="2">
    <source>
        <dbReference type="Pfam" id="PF13581"/>
    </source>
</evidence>
<dbReference type="InterPro" id="IPR036890">
    <property type="entry name" value="HATPase_C_sf"/>
</dbReference>